<dbReference type="EMBL" id="BKCJ011257235">
    <property type="protein sequence ID" value="GFD11159.1"/>
    <property type="molecule type" value="Genomic_DNA"/>
</dbReference>
<dbReference type="AlphaFoldDB" id="A0A699TPL2"/>
<name>A0A699TPL2_TANCI</name>
<protein>
    <submittedName>
        <fullName evidence="2">Uncharacterized protein</fullName>
    </submittedName>
</protein>
<keyword evidence="1" id="KW-0472">Membrane</keyword>
<sequence length="75" mass="7547">TIFSCWVSVLDNSEGLDGLLAFAGCLPFVAAVSFRVAAIIGLRDATAVGGVVEESKPPLFLLALALGLGAASPEA</sequence>
<proteinExistence type="predicted"/>
<organism evidence="2">
    <name type="scientific">Tanacetum cinerariifolium</name>
    <name type="common">Dalmatian daisy</name>
    <name type="synonym">Chrysanthemum cinerariifolium</name>
    <dbReference type="NCBI Taxonomy" id="118510"/>
    <lineage>
        <taxon>Eukaryota</taxon>
        <taxon>Viridiplantae</taxon>
        <taxon>Streptophyta</taxon>
        <taxon>Embryophyta</taxon>
        <taxon>Tracheophyta</taxon>
        <taxon>Spermatophyta</taxon>
        <taxon>Magnoliopsida</taxon>
        <taxon>eudicotyledons</taxon>
        <taxon>Gunneridae</taxon>
        <taxon>Pentapetalae</taxon>
        <taxon>asterids</taxon>
        <taxon>campanulids</taxon>
        <taxon>Asterales</taxon>
        <taxon>Asteraceae</taxon>
        <taxon>Asteroideae</taxon>
        <taxon>Anthemideae</taxon>
        <taxon>Anthemidinae</taxon>
        <taxon>Tanacetum</taxon>
    </lineage>
</organism>
<accession>A0A699TPL2</accession>
<evidence type="ECO:0000313" key="2">
    <source>
        <dbReference type="EMBL" id="GFD11159.1"/>
    </source>
</evidence>
<comment type="caution">
    <text evidence="2">The sequence shown here is derived from an EMBL/GenBank/DDBJ whole genome shotgun (WGS) entry which is preliminary data.</text>
</comment>
<evidence type="ECO:0000256" key="1">
    <source>
        <dbReference type="SAM" id="Phobius"/>
    </source>
</evidence>
<keyword evidence="1" id="KW-1133">Transmembrane helix</keyword>
<feature type="transmembrane region" description="Helical" evidence="1">
    <location>
        <begin position="20"/>
        <end position="42"/>
    </location>
</feature>
<keyword evidence="1" id="KW-0812">Transmembrane</keyword>
<reference evidence="2" key="1">
    <citation type="journal article" date="2019" name="Sci. Rep.">
        <title>Draft genome of Tanacetum cinerariifolium, the natural source of mosquito coil.</title>
        <authorList>
            <person name="Yamashiro T."/>
            <person name="Shiraishi A."/>
            <person name="Satake H."/>
            <person name="Nakayama K."/>
        </authorList>
    </citation>
    <scope>NUCLEOTIDE SEQUENCE</scope>
</reference>
<feature type="non-terminal residue" evidence="2">
    <location>
        <position position="1"/>
    </location>
</feature>
<gene>
    <name evidence="2" type="ORF">Tci_883128</name>
</gene>